<sequence>MFIEESYMIISKAYILKESRDIVAKEGLNALSIRKLAQNCNVAVGSIYNYFSSKDELMISTIESVWEDIFRIDDSSVSCDDFLKYLSEIFTHLGSGIRKYPNFFTIHSLSFKSQNLGRAKDSMDTYIEGLRENLLQILDKDPNIKKDAFDDDFTKDDLVDFILSTSLCFIVEKNYDKDLLLKIVKKTLY</sequence>
<feature type="DNA-binding region" description="H-T-H motif" evidence="2">
    <location>
        <begin position="32"/>
        <end position="51"/>
    </location>
</feature>
<dbReference type="InterPro" id="IPR023772">
    <property type="entry name" value="DNA-bd_HTH_TetR-type_CS"/>
</dbReference>
<dbReference type="InterPro" id="IPR050624">
    <property type="entry name" value="HTH-type_Tx_Regulator"/>
</dbReference>
<dbReference type="PANTHER" id="PTHR43479:SF11">
    <property type="entry name" value="ACREF_ENVCD OPERON REPRESSOR-RELATED"/>
    <property type="match status" value="1"/>
</dbReference>
<dbReference type="eggNOG" id="COG1309">
    <property type="taxonomic scope" value="Bacteria"/>
</dbReference>
<evidence type="ECO:0000259" key="3">
    <source>
        <dbReference type="PROSITE" id="PS50977"/>
    </source>
</evidence>
<dbReference type="SUPFAM" id="SSF46689">
    <property type="entry name" value="Homeodomain-like"/>
    <property type="match status" value="1"/>
</dbReference>
<evidence type="ECO:0000256" key="1">
    <source>
        <dbReference type="ARBA" id="ARBA00023125"/>
    </source>
</evidence>
<keyword evidence="1 2" id="KW-0238">DNA-binding</keyword>
<dbReference type="PANTHER" id="PTHR43479">
    <property type="entry name" value="ACREF/ENVCD OPERON REPRESSOR-RELATED"/>
    <property type="match status" value="1"/>
</dbReference>
<evidence type="ECO:0000313" key="5">
    <source>
        <dbReference type="Proteomes" id="UP000005984"/>
    </source>
</evidence>
<feature type="domain" description="HTH tetR-type" evidence="3">
    <location>
        <begin position="9"/>
        <end position="69"/>
    </location>
</feature>
<comment type="caution">
    <text evidence="4">The sequence shown here is derived from an EMBL/GenBank/DDBJ whole genome shotgun (WGS) entry which is preliminary data.</text>
</comment>
<dbReference type="GO" id="GO:0003677">
    <property type="term" value="F:DNA binding"/>
    <property type="evidence" value="ECO:0007669"/>
    <property type="project" value="UniProtKB-UniRule"/>
</dbReference>
<gene>
    <name evidence="4" type="ORF">HMPREF0072_2109</name>
</gene>
<reference evidence="4 5" key="1">
    <citation type="submission" date="2008-10" db="EMBL/GenBank/DDBJ databases">
        <authorList>
            <person name="Qin X."/>
            <person name="Bachman B."/>
            <person name="Battles P."/>
            <person name="Bell A."/>
            <person name="Bess C."/>
            <person name="Bickham C."/>
            <person name="Chaboub L."/>
            <person name="Chen D."/>
            <person name="Coyle M."/>
            <person name="Deiros D.R."/>
            <person name="Dinh H."/>
            <person name="Forbes L."/>
            <person name="Fowler G."/>
            <person name="Francisco L."/>
            <person name="Fu Q."/>
            <person name="Gubbala S."/>
            <person name="Hale W."/>
            <person name="Han Y."/>
            <person name="Hemphill L."/>
            <person name="Highlander S.K."/>
            <person name="Hirani K."/>
            <person name="Hogues M."/>
            <person name="Jackson L."/>
            <person name="Jakkamsetti A."/>
            <person name="Javaid M."/>
            <person name="Jiang H."/>
            <person name="Korchina V."/>
            <person name="Kovar C."/>
            <person name="Lara F."/>
            <person name="Lee S."/>
            <person name="Mata R."/>
            <person name="Mathew T."/>
            <person name="Moen C."/>
            <person name="Morales K."/>
            <person name="Munidasa M."/>
            <person name="Nazareth L."/>
            <person name="Ngo R."/>
            <person name="Nguyen L."/>
            <person name="Okwuonu G."/>
            <person name="Ongeri F."/>
            <person name="Patil S."/>
            <person name="Petrosino J."/>
            <person name="Pham C."/>
            <person name="Pham P."/>
            <person name="Pu L.-L."/>
            <person name="Puazo M."/>
            <person name="Raj R."/>
            <person name="Reid J."/>
            <person name="Rouhana J."/>
            <person name="Saada N."/>
            <person name="Shang Y."/>
            <person name="Simmons D."/>
            <person name="Thornton R."/>
            <person name="Warren J."/>
            <person name="Weissenberger G."/>
            <person name="Zhang J."/>
            <person name="Zhang L."/>
            <person name="Zhou C."/>
            <person name="Zhu D."/>
            <person name="Muzny D."/>
            <person name="Worley K."/>
            <person name="Gibbs R."/>
        </authorList>
    </citation>
    <scope>NUCLEOTIDE SEQUENCE [LARGE SCALE GENOMIC DNA]</scope>
    <source>
        <strain evidence="4 5">ATCC 51172</strain>
    </source>
</reference>
<dbReference type="STRING" id="525254.HMPREF0072_2109"/>
<proteinExistence type="predicted"/>
<name>C2BID9_9FIRM</name>
<dbReference type="InterPro" id="IPR001647">
    <property type="entry name" value="HTH_TetR"/>
</dbReference>
<dbReference type="PROSITE" id="PS01081">
    <property type="entry name" value="HTH_TETR_1"/>
    <property type="match status" value="1"/>
</dbReference>
<dbReference type="EMBL" id="ABYO01000282">
    <property type="protein sequence ID" value="EEI85309.1"/>
    <property type="molecule type" value="Genomic_DNA"/>
</dbReference>
<dbReference type="Proteomes" id="UP000005984">
    <property type="component" value="Unassembled WGS sequence"/>
</dbReference>
<dbReference type="AlphaFoldDB" id="C2BID9"/>
<evidence type="ECO:0000313" key="4">
    <source>
        <dbReference type="EMBL" id="EEI85309.1"/>
    </source>
</evidence>
<dbReference type="PROSITE" id="PS50977">
    <property type="entry name" value="HTH_TETR_2"/>
    <property type="match status" value="1"/>
</dbReference>
<protein>
    <submittedName>
        <fullName evidence="4">Transcriptional regulator, TetR family</fullName>
    </submittedName>
</protein>
<organism evidence="4 5">
    <name type="scientific">Anaerococcus lactolyticus ATCC 51172</name>
    <dbReference type="NCBI Taxonomy" id="525254"/>
    <lineage>
        <taxon>Bacteria</taxon>
        <taxon>Bacillati</taxon>
        <taxon>Bacillota</taxon>
        <taxon>Tissierellia</taxon>
        <taxon>Tissierellales</taxon>
        <taxon>Peptoniphilaceae</taxon>
        <taxon>Anaerococcus</taxon>
    </lineage>
</organism>
<evidence type="ECO:0000256" key="2">
    <source>
        <dbReference type="PROSITE-ProRule" id="PRU00335"/>
    </source>
</evidence>
<dbReference type="Pfam" id="PF00440">
    <property type="entry name" value="TetR_N"/>
    <property type="match status" value="1"/>
</dbReference>
<keyword evidence="5" id="KW-1185">Reference proteome</keyword>
<accession>C2BID9</accession>
<dbReference type="HOGENOM" id="CLU_104512_0_0_9"/>
<dbReference type="Gene3D" id="1.10.357.10">
    <property type="entry name" value="Tetracycline Repressor, domain 2"/>
    <property type="match status" value="1"/>
</dbReference>
<dbReference type="PRINTS" id="PR00455">
    <property type="entry name" value="HTHTETR"/>
</dbReference>
<dbReference type="InterPro" id="IPR009057">
    <property type="entry name" value="Homeodomain-like_sf"/>
</dbReference>